<name>A0A7C9VHL0_9BRAD</name>
<proteinExistence type="predicted"/>
<reference evidence="2" key="1">
    <citation type="submission" date="2020-02" db="EMBL/GenBank/DDBJ databases">
        <title>Draft genome sequence of Candidatus Afipia apatlaquensis IBT-C3, a potential strain for decolorization of textile dyes.</title>
        <authorList>
            <person name="Sanchez-Reyes A."/>
            <person name="Breton-Deval L."/>
            <person name="Mangelson H."/>
            <person name="Sanchez-Flores A."/>
        </authorList>
    </citation>
    <scope>NUCLEOTIDE SEQUENCE [LARGE SCALE GENOMIC DNA]</scope>
    <source>
        <strain evidence="2">IBT-C3</strain>
    </source>
</reference>
<gene>
    <name evidence="2" type="ORF">G4V63_12410</name>
</gene>
<protein>
    <submittedName>
        <fullName evidence="2">Uncharacterized protein</fullName>
    </submittedName>
</protein>
<sequence length="128" mass="13891">MSDKPTDPVQVWHTMLAEMEKGFNAMANQVMGSEQFSRVTHQLTGASVGAQKTVGDLMERYLVSMNLPSRAQMTDMADRLQSIEGQLSEIRALLNRVHGDPVSQSNGMAAPRPPRTKQPPSAAKGGTP</sequence>
<evidence type="ECO:0000313" key="2">
    <source>
        <dbReference type="EMBL" id="NGX95989.1"/>
    </source>
</evidence>
<organism evidence="2 3">
    <name type="scientific">Candidatus Afipia apatlaquensis</name>
    <dbReference type="NCBI Taxonomy" id="2712852"/>
    <lineage>
        <taxon>Bacteria</taxon>
        <taxon>Pseudomonadati</taxon>
        <taxon>Pseudomonadota</taxon>
        <taxon>Alphaproteobacteria</taxon>
        <taxon>Hyphomicrobiales</taxon>
        <taxon>Nitrobacteraceae</taxon>
        <taxon>Afipia</taxon>
    </lineage>
</organism>
<dbReference type="Proteomes" id="UP000480266">
    <property type="component" value="Unassembled WGS sequence"/>
</dbReference>
<dbReference type="EMBL" id="JAAMRR010000653">
    <property type="protein sequence ID" value="NGX95989.1"/>
    <property type="molecule type" value="Genomic_DNA"/>
</dbReference>
<evidence type="ECO:0000256" key="1">
    <source>
        <dbReference type="SAM" id="MobiDB-lite"/>
    </source>
</evidence>
<evidence type="ECO:0000313" key="3">
    <source>
        <dbReference type="Proteomes" id="UP000480266"/>
    </source>
</evidence>
<accession>A0A7C9VHL0</accession>
<comment type="caution">
    <text evidence="2">The sequence shown here is derived from an EMBL/GenBank/DDBJ whole genome shotgun (WGS) entry which is preliminary data.</text>
</comment>
<dbReference type="AlphaFoldDB" id="A0A7C9VHL0"/>
<keyword evidence="3" id="KW-1185">Reference proteome</keyword>
<feature type="region of interest" description="Disordered" evidence="1">
    <location>
        <begin position="97"/>
        <end position="128"/>
    </location>
</feature>